<feature type="compositionally biased region" description="Pro residues" evidence="1">
    <location>
        <begin position="1"/>
        <end position="10"/>
    </location>
</feature>
<evidence type="ECO:0000313" key="3">
    <source>
        <dbReference type="Proteomes" id="UP000029964"/>
    </source>
</evidence>
<dbReference type="Proteomes" id="UP000029964">
    <property type="component" value="Unassembled WGS sequence"/>
</dbReference>
<dbReference type="InterPro" id="IPR013226">
    <property type="entry name" value="Pal1"/>
</dbReference>
<feature type="compositionally biased region" description="Low complexity" evidence="1">
    <location>
        <begin position="315"/>
        <end position="326"/>
    </location>
</feature>
<feature type="compositionally biased region" description="Basic and acidic residues" evidence="1">
    <location>
        <begin position="269"/>
        <end position="287"/>
    </location>
</feature>
<feature type="compositionally biased region" description="Low complexity" evidence="1">
    <location>
        <begin position="339"/>
        <end position="350"/>
    </location>
</feature>
<gene>
    <name evidence="2" type="ORF">ACRE_061970</name>
</gene>
<feature type="region of interest" description="Disordered" evidence="1">
    <location>
        <begin position="257"/>
        <end position="287"/>
    </location>
</feature>
<dbReference type="AlphaFoldDB" id="A0A086T143"/>
<dbReference type="PANTHER" id="PTHR28307">
    <property type="entry name" value="PROTEIN PAL1"/>
    <property type="match status" value="1"/>
</dbReference>
<dbReference type="PANTHER" id="PTHR28307:SF1">
    <property type="entry name" value="PAL1 CELL MORPHOLOGY PROTEIN"/>
    <property type="match status" value="1"/>
</dbReference>
<keyword evidence="3" id="KW-1185">Reference proteome</keyword>
<sequence>MSIPRKPVPGTPDRSTTSSIIMPTPPSSSGRANSSRHPSNPFYAASSSASESLLDTPNPDLGNTAPRIQVSESPSTRTDHKVGGPSTRPRSSSARAPKSPSATTLPPPRSQQPSTRQRSASHSHTRNNSLPQRFPGDMSHRPLAILKRENRAANRSSRHRRAPSQPDTIDALDTIGGGYHHDGPYEATLASRNVNVRYSPLEAVRNSNMEALRATPREFIEDSLRLHVPLQGTSIVPSGGLDMSGNVMTYREGADLMRESDAPGGPYRRYQDVHYHPDDLKGKGEPSFTYERDLKAKKREHLLRPGQHPDDVELSSPFSASSSSSSYRWGRHRSLSNGAYDDTTTAATPAGRSPPGEGGMQRSNTTGRKTLGEGLKRRFGSLRRKKDMPAGQVE</sequence>
<feature type="compositionally biased region" description="Basic residues" evidence="1">
    <location>
        <begin position="377"/>
        <end position="386"/>
    </location>
</feature>
<protein>
    <submittedName>
        <fullName evidence="2">Uncharacterized protein</fullName>
    </submittedName>
</protein>
<dbReference type="EMBL" id="JPKY01000078">
    <property type="protein sequence ID" value="KFH43075.1"/>
    <property type="molecule type" value="Genomic_DNA"/>
</dbReference>
<feature type="region of interest" description="Disordered" evidence="1">
    <location>
        <begin position="1"/>
        <end position="140"/>
    </location>
</feature>
<dbReference type="HOGENOM" id="CLU_037771_1_0_1"/>
<accession>A0A086T143</accession>
<evidence type="ECO:0000256" key="1">
    <source>
        <dbReference type="SAM" id="MobiDB-lite"/>
    </source>
</evidence>
<proteinExistence type="predicted"/>
<dbReference type="Pfam" id="PF08316">
    <property type="entry name" value="Pal1"/>
    <property type="match status" value="1"/>
</dbReference>
<reference evidence="3" key="1">
    <citation type="journal article" date="2014" name="Genome Announc.">
        <title>Genome sequence and annotation of Acremonium chrysogenum, producer of the beta-lactam antibiotic cephalosporin C.</title>
        <authorList>
            <person name="Terfehr D."/>
            <person name="Dahlmann T.A."/>
            <person name="Specht T."/>
            <person name="Zadra I."/>
            <person name="Kuernsteiner H."/>
            <person name="Kueck U."/>
        </authorList>
    </citation>
    <scope>NUCLEOTIDE SEQUENCE [LARGE SCALE GENOMIC DNA]</scope>
    <source>
        <strain evidence="3">ATCC 11550 / CBS 779.69 / DSM 880 / IAM 14645 / JCM 23072 / IMI 49137</strain>
    </source>
</reference>
<feature type="region of interest" description="Disordered" evidence="1">
    <location>
        <begin position="304"/>
        <end position="394"/>
    </location>
</feature>
<dbReference type="OrthoDB" id="5389892at2759"/>
<organism evidence="2 3">
    <name type="scientific">Hapsidospora chrysogenum (strain ATCC 11550 / CBS 779.69 / DSM 880 / IAM 14645 / JCM 23072 / IMI 49137)</name>
    <name type="common">Acremonium chrysogenum</name>
    <dbReference type="NCBI Taxonomy" id="857340"/>
    <lineage>
        <taxon>Eukaryota</taxon>
        <taxon>Fungi</taxon>
        <taxon>Dikarya</taxon>
        <taxon>Ascomycota</taxon>
        <taxon>Pezizomycotina</taxon>
        <taxon>Sordariomycetes</taxon>
        <taxon>Hypocreomycetidae</taxon>
        <taxon>Hypocreales</taxon>
        <taxon>Bionectriaceae</taxon>
        <taxon>Hapsidospora</taxon>
    </lineage>
</organism>
<dbReference type="GO" id="GO:0005737">
    <property type="term" value="C:cytoplasm"/>
    <property type="evidence" value="ECO:0007669"/>
    <property type="project" value="TreeGrafter"/>
</dbReference>
<comment type="caution">
    <text evidence="2">The sequence shown here is derived from an EMBL/GenBank/DDBJ whole genome shotgun (WGS) entry which is preliminary data.</text>
</comment>
<evidence type="ECO:0000313" key="2">
    <source>
        <dbReference type="EMBL" id="KFH43075.1"/>
    </source>
</evidence>
<feature type="compositionally biased region" description="Low complexity" evidence="1">
    <location>
        <begin position="85"/>
        <end position="104"/>
    </location>
</feature>
<name>A0A086T143_HAPC1</name>